<dbReference type="OrthoDB" id="9813426at2"/>
<sequence length="215" mass="23635">MLHAAALDSQMSDLLSHVGVVIFYLVVWGLVFAGTGLFVGAFIPFITGDSLLFAAGLITAANENLNIWILALGVGIAAFIGDQVGFILGRHLGRPYLDKKSGPRMKRIIARVEKFYYAYGWWSVVIARFIPWARVFVPWVAGIGNMNYFKFLTSNFVGAVAWGVGLTLVGYYAASIPGVKAAAYVIAGFFILASIIFSIRTWIIERRDRLEESSN</sequence>
<comment type="similarity">
    <text evidence="2 7">Belongs to the DedA family.</text>
</comment>
<dbReference type="GO" id="GO:0005886">
    <property type="term" value="C:plasma membrane"/>
    <property type="evidence" value="ECO:0007669"/>
    <property type="project" value="UniProtKB-SubCell"/>
</dbReference>
<reference evidence="9 10" key="1">
    <citation type="journal article" date="2016" name="Genome Announc.">
        <title>Complete Genome Sequence of Aurantimicrobium minutum Type Strain KNCT, a Planktonic Ultramicrobacterium Isolated from River Water.</title>
        <authorList>
            <person name="Nakai R."/>
            <person name="Fujisawa T."/>
            <person name="Nakamura Y."/>
            <person name="Nishide H."/>
            <person name="Uchiyama I."/>
            <person name="Baba T."/>
            <person name="Toyoda A."/>
            <person name="Fujiyama A."/>
            <person name="Naganuma T."/>
            <person name="Niki H."/>
        </authorList>
    </citation>
    <scope>NUCLEOTIDE SEQUENCE [LARGE SCALE GENOMIC DNA]</scope>
    <source>
        <strain evidence="9 10">KNC</strain>
    </source>
</reference>
<gene>
    <name evidence="9" type="ORF">AUMI_12260</name>
</gene>
<dbReference type="InterPro" id="IPR032816">
    <property type="entry name" value="VTT_dom"/>
</dbReference>
<feature type="transmembrane region" description="Helical" evidence="7">
    <location>
        <begin position="115"/>
        <end position="136"/>
    </location>
</feature>
<dbReference type="KEGG" id="amin:AUMI_12260"/>
<evidence type="ECO:0000313" key="10">
    <source>
        <dbReference type="Proteomes" id="UP000243847"/>
    </source>
</evidence>
<comment type="subcellular location">
    <subcellularLocation>
        <location evidence="1 7">Cell membrane</location>
        <topology evidence="1 7">Multi-pass membrane protein</topology>
    </subcellularLocation>
</comment>
<dbReference type="PANTHER" id="PTHR30353:SF0">
    <property type="entry name" value="TRANSMEMBRANE PROTEIN"/>
    <property type="match status" value="1"/>
</dbReference>
<keyword evidence="3 7" id="KW-1003">Cell membrane</keyword>
<dbReference type="GeneID" id="80451409"/>
<keyword evidence="4 7" id="KW-0812">Transmembrane</keyword>
<feature type="transmembrane region" description="Helical" evidence="7">
    <location>
        <begin position="21"/>
        <end position="47"/>
    </location>
</feature>
<feature type="transmembrane region" description="Helical" evidence="7">
    <location>
        <begin position="181"/>
        <end position="203"/>
    </location>
</feature>
<evidence type="ECO:0000313" key="9">
    <source>
        <dbReference type="EMBL" id="BAU98768.1"/>
    </source>
</evidence>
<evidence type="ECO:0000256" key="2">
    <source>
        <dbReference type="ARBA" id="ARBA00010792"/>
    </source>
</evidence>
<evidence type="ECO:0000259" key="8">
    <source>
        <dbReference type="Pfam" id="PF09335"/>
    </source>
</evidence>
<evidence type="ECO:0000256" key="5">
    <source>
        <dbReference type="ARBA" id="ARBA00022989"/>
    </source>
</evidence>
<name>A0A173LVB2_9MICO</name>
<dbReference type="RefSeq" id="WP_096380400.1">
    <property type="nucleotide sequence ID" value="NZ_AP017457.1"/>
</dbReference>
<accession>A0A173LVB2</accession>
<evidence type="ECO:0000256" key="7">
    <source>
        <dbReference type="RuleBase" id="RU367016"/>
    </source>
</evidence>
<evidence type="ECO:0000256" key="3">
    <source>
        <dbReference type="ARBA" id="ARBA00022475"/>
    </source>
</evidence>
<evidence type="ECO:0000256" key="6">
    <source>
        <dbReference type="ARBA" id="ARBA00023136"/>
    </source>
</evidence>
<dbReference type="EMBL" id="AP017457">
    <property type="protein sequence ID" value="BAU98768.1"/>
    <property type="molecule type" value="Genomic_DNA"/>
</dbReference>
<dbReference type="Proteomes" id="UP000243847">
    <property type="component" value="Chromosome sequence1"/>
</dbReference>
<feature type="transmembrane region" description="Helical" evidence="7">
    <location>
        <begin position="156"/>
        <end position="174"/>
    </location>
</feature>
<proteinExistence type="inferred from homology"/>
<dbReference type="Pfam" id="PF09335">
    <property type="entry name" value="VTT_dom"/>
    <property type="match status" value="1"/>
</dbReference>
<keyword evidence="6 7" id="KW-0472">Membrane</keyword>
<keyword evidence="5 7" id="KW-1133">Transmembrane helix</keyword>
<evidence type="ECO:0000256" key="4">
    <source>
        <dbReference type="ARBA" id="ARBA00022692"/>
    </source>
</evidence>
<feature type="domain" description="VTT" evidence="8">
    <location>
        <begin position="48"/>
        <end position="171"/>
    </location>
</feature>
<dbReference type="PANTHER" id="PTHR30353">
    <property type="entry name" value="INNER MEMBRANE PROTEIN DEDA-RELATED"/>
    <property type="match status" value="1"/>
</dbReference>
<dbReference type="AlphaFoldDB" id="A0A173LVB2"/>
<evidence type="ECO:0000256" key="1">
    <source>
        <dbReference type="ARBA" id="ARBA00004651"/>
    </source>
</evidence>
<organism evidence="9 10">
    <name type="scientific">Aurantimicrobium minutum</name>
    <dbReference type="NCBI Taxonomy" id="708131"/>
    <lineage>
        <taxon>Bacteria</taxon>
        <taxon>Bacillati</taxon>
        <taxon>Actinomycetota</taxon>
        <taxon>Actinomycetes</taxon>
        <taxon>Micrococcales</taxon>
        <taxon>Microbacteriaceae</taxon>
        <taxon>Aurantimicrobium</taxon>
    </lineage>
</organism>
<dbReference type="InterPro" id="IPR032818">
    <property type="entry name" value="DedA-like"/>
</dbReference>
<feature type="transmembrane region" description="Helical" evidence="7">
    <location>
        <begin position="67"/>
        <end position="89"/>
    </location>
</feature>
<protein>
    <submittedName>
        <fullName evidence="9">Putative CRISPR-associated protein</fullName>
    </submittedName>
</protein>